<evidence type="ECO:0000313" key="2">
    <source>
        <dbReference type="Proteomes" id="UP001528920"/>
    </source>
</evidence>
<dbReference type="RefSeq" id="WP_275110562.1">
    <property type="nucleotide sequence ID" value="NZ_JAKJSC010000003.1"/>
</dbReference>
<protein>
    <recommendedName>
        <fullName evidence="3">DUF4435 domain-containing protein</fullName>
    </recommendedName>
</protein>
<gene>
    <name evidence="1" type="ORF">L3049_14625</name>
</gene>
<dbReference type="InterPro" id="IPR038299">
    <property type="entry name" value="DAO_C_sf"/>
</dbReference>
<dbReference type="EMBL" id="JAKJSC010000003">
    <property type="protein sequence ID" value="MDE5419232.1"/>
    <property type="molecule type" value="Genomic_DNA"/>
</dbReference>
<name>A0ABT5VWS7_9BACT</name>
<comment type="caution">
    <text evidence="1">The sequence shown here is derived from an EMBL/GenBank/DDBJ whole genome shotgun (WGS) entry which is preliminary data.</text>
</comment>
<evidence type="ECO:0008006" key="3">
    <source>
        <dbReference type="Google" id="ProtNLM"/>
    </source>
</evidence>
<proteinExistence type="predicted"/>
<accession>A0ABT5VWS7</accession>
<reference evidence="1 2" key="1">
    <citation type="submission" date="2022-01" db="EMBL/GenBank/DDBJ databases">
        <title>Labilibaculum sp. nov, a marine bacterium isolated from Antarctica.</title>
        <authorList>
            <person name="Dai W."/>
        </authorList>
    </citation>
    <scope>NUCLEOTIDE SEQUENCE [LARGE SCALE GENOMIC DNA]</scope>
    <source>
        <strain evidence="1 2">DW002</strain>
    </source>
</reference>
<dbReference type="Proteomes" id="UP001528920">
    <property type="component" value="Unassembled WGS sequence"/>
</dbReference>
<organism evidence="1 2">
    <name type="scientific">Paralabilibaculum antarcticum</name>
    <dbReference type="NCBI Taxonomy" id="2912572"/>
    <lineage>
        <taxon>Bacteria</taxon>
        <taxon>Pseudomonadati</taxon>
        <taxon>Bacteroidota</taxon>
        <taxon>Bacteroidia</taxon>
        <taxon>Marinilabiliales</taxon>
        <taxon>Marinifilaceae</taxon>
        <taxon>Paralabilibaculum</taxon>
    </lineage>
</organism>
<dbReference type="Gene3D" id="1.10.8.870">
    <property type="entry name" value="Alpha-glycerophosphate oxidase, cap domain"/>
    <property type="match status" value="1"/>
</dbReference>
<sequence length="441" mass="51264">MDASLSFSLLKRDNFHELAANQQFDFVFTSVGVREALFVLFAITQGYKCAILNNGDFCESLHPIVDTADRDNAFLLAFRNQFPHLILPDEYLNIKRNTSKWKKLLPGTVRDKDVAKYESALQIENGDAVSIDKEFKISTNRLLISILKSAVQQGAVVLNHMQCERKSKNQISVSDQLNDQKNYLVNCKTILDFSHEQKSESREEIHLYLQKKGLFLKRSLKFALDGVLIRMIRYQDYFLLIYESQDDNKRFAQKLIDEINRLINWDLEFCLDDIVDSKLLACSESNSLKNQLEDVAKFLKTNLSLSSSQLNQQMKELPVIDSNFEGRIEIQQIIEFGDYRFDEAKQTGVNPTSFKNMFYRYGSEIEELTEKAYELRPRFGPGDDLWTYVQVWYLYHYEMTCTYEDYVSRIKEGKPAMNSDLIDNEDSFLKYLAEFKGGDVV</sequence>
<evidence type="ECO:0000313" key="1">
    <source>
        <dbReference type="EMBL" id="MDE5419232.1"/>
    </source>
</evidence>
<keyword evidence="2" id="KW-1185">Reference proteome</keyword>